<dbReference type="GO" id="GO:0000329">
    <property type="term" value="C:fungal-type vacuole membrane"/>
    <property type="evidence" value="ECO:0007669"/>
    <property type="project" value="TreeGrafter"/>
</dbReference>
<evidence type="ECO:0000313" key="3">
    <source>
        <dbReference type="EMBL" id="KIW58054.1"/>
    </source>
</evidence>
<feature type="transmembrane region" description="Helical" evidence="2">
    <location>
        <begin position="79"/>
        <end position="101"/>
    </location>
</feature>
<keyword evidence="2" id="KW-0472">Membrane</keyword>
<keyword evidence="1" id="KW-0813">Transport</keyword>
<name>A0A0D2FDE0_9EURO</name>
<proteinExistence type="predicted"/>
<dbReference type="STRING" id="348802.A0A0D2FDE0"/>
<keyword evidence="4" id="KW-1185">Reference proteome</keyword>
<evidence type="ECO:0000256" key="1">
    <source>
        <dbReference type="ARBA" id="ARBA00022448"/>
    </source>
</evidence>
<accession>A0A0D2FDE0</accession>
<dbReference type="AlphaFoldDB" id="A0A0D2FDE0"/>
<sequence>MEIGFVLSTAIVTLKDVLQTIFLWCKNVWLRSFVDERHALIPQLCVLFVLAGVVGPKFVANSQSVYDTSATLAGNRLSFFSCFSACFVMLFGVGLASGATVDPAWAAANEVSAGALVVAGFEPLGAFGHFCAVIVGLGLINNNIPGTYSAALAFQL</sequence>
<dbReference type="PANTHER" id="PTHR31806">
    <property type="entry name" value="PURINE-CYTOSINE PERMEASE FCY2-RELATED"/>
    <property type="match status" value="1"/>
</dbReference>
<gene>
    <name evidence="3" type="ORF">PV05_02604</name>
</gene>
<feature type="transmembrane region" description="Helical" evidence="2">
    <location>
        <begin position="113"/>
        <end position="140"/>
    </location>
</feature>
<keyword evidence="2" id="KW-1133">Transmembrane helix</keyword>
<dbReference type="PANTHER" id="PTHR31806:SF8">
    <property type="entry name" value="TRANSPORTER, PUTATIVE (AFU_ORTHOLOGUE AFUA_2G03000)-RELATED"/>
    <property type="match status" value="1"/>
</dbReference>
<dbReference type="GO" id="GO:0005886">
    <property type="term" value="C:plasma membrane"/>
    <property type="evidence" value="ECO:0007669"/>
    <property type="project" value="TreeGrafter"/>
</dbReference>
<keyword evidence="2" id="KW-0812">Transmembrane</keyword>
<evidence type="ECO:0000256" key="2">
    <source>
        <dbReference type="SAM" id="Phobius"/>
    </source>
</evidence>
<dbReference type="OrthoDB" id="2116389at2759"/>
<dbReference type="HOGENOM" id="CLU_1686594_0_0_1"/>
<evidence type="ECO:0000313" key="4">
    <source>
        <dbReference type="Proteomes" id="UP000054342"/>
    </source>
</evidence>
<reference evidence="3 4" key="1">
    <citation type="submission" date="2015-01" db="EMBL/GenBank/DDBJ databases">
        <title>The Genome Sequence of Exophiala xenobiotica CBS118157.</title>
        <authorList>
            <consortium name="The Broad Institute Genomics Platform"/>
            <person name="Cuomo C."/>
            <person name="de Hoog S."/>
            <person name="Gorbushina A."/>
            <person name="Stielow B."/>
            <person name="Teixiera M."/>
            <person name="Abouelleil A."/>
            <person name="Chapman S.B."/>
            <person name="Priest M."/>
            <person name="Young S.K."/>
            <person name="Wortman J."/>
            <person name="Nusbaum C."/>
            <person name="Birren B."/>
        </authorList>
    </citation>
    <scope>NUCLEOTIDE SEQUENCE [LARGE SCALE GENOMIC DNA]</scope>
    <source>
        <strain evidence="3 4">CBS 118157</strain>
    </source>
</reference>
<organism evidence="3 4">
    <name type="scientific">Exophiala xenobiotica</name>
    <dbReference type="NCBI Taxonomy" id="348802"/>
    <lineage>
        <taxon>Eukaryota</taxon>
        <taxon>Fungi</taxon>
        <taxon>Dikarya</taxon>
        <taxon>Ascomycota</taxon>
        <taxon>Pezizomycotina</taxon>
        <taxon>Eurotiomycetes</taxon>
        <taxon>Chaetothyriomycetidae</taxon>
        <taxon>Chaetothyriales</taxon>
        <taxon>Herpotrichiellaceae</taxon>
        <taxon>Exophiala</taxon>
    </lineage>
</organism>
<protein>
    <submittedName>
        <fullName evidence="3">Uncharacterized protein</fullName>
    </submittedName>
</protein>
<feature type="transmembrane region" description="Helical" evidence="2">
    <location>
        <begin position="39"/>
        <end position="59"/>
    </location>
</feature>
<dbReference type="GO" id="GO:0022857">
    <property type="term" value="F:transmembrane transporter activity"/>
    <property type="evidence" value="ECO:0007669"/>
    <property type="project" value="InterPro"/>
</dbReference>
<dbReference type="Proteomes" id="UP000054342">
    <property type="component" value="Unassembled WGS sequence"/>
</dbReference>
<dbReference type="InterPro" id="IPR026030">
    <property type="entry name" value="Pur-cyt_permease_Fcy2/21/22"/>
</dbReference>
<dbReference type="RefSeq" id="XP_013318638.1">
    <property type="nucleotide sequence ID" value="XM_013463184.1"/>
</dbReference>
<dbReference type="EMBL" id="KN847318">
    <property type="protein sequence ID" value="KIW58054.1"/>
    <property type="molecule type" value="Genomic_DNA"/>
</dbReference>
<dbReference type="GeneID" id="25324512"/>